<name>A0A431TLD8_9BURK</name>
<dbReference type="PANTHER" id="PTHR10272">
    <property type="entry name" value="PLATELET-ACTIVATING FACTOR ACETYLHYDROLASE"/>
    <property type="match status" value="1"/>
</dbReference>
<feature type="signal peptide" evidence="4">
    <location>
        <begin position="1"/>
        <end position="28"/>
    </location>
</feature>
<evidence type="ECO:0000259" key="5">
    <source>
        <dbReference type="Pfam" id="PF12697"/>
    </source>
</evidence>
<protein>
    <submittedName>
        <fullName evidence="6">Dienelactone hydrolase</fullName>
    </submittedName>
</protein>
<dbReference type="Gene3D" id="3.40.50.1820">
    <property type="entry name" value="alpha/beta hydrolase"/>
    <property type="match status" value="1"/>
</dbReference>
<gene>
    <name evidence="6" type="ORF">EJP69_08610</name>
</gene>
<evidence type="ECO:0000256" key="4">
    <source>
        <dbReference type="SAM" id="SignalP"/>
    </source>
</evidence>
<evidence type="ECO:0000256" key="3">
    <source>
        <dbReference type="ARBA" id="ARBA00023098"/>
    </source>
</evidence>
<evidence type="ECO:0000256" key="2">
    <source>
        <dbReference type="ARBA" id="ARBA00022963"/>
    </source>
</evidence>
<comment type="caution">
    <text evidence="6">The sequence shown here is derived from an EMBL/GenBank/DDBJ whole genome shotgun (WGS) entry which is preliminary data.</text>
</comment>
<dbReference type="OrthoDB" id="192696at2"/>
<reference evidence="6 7" key="1">
    <citation type="submission" date="2018-12" db="EMBL/GenBank/DDBJ databases">
        <title>The genome of Variovorax gossypii DSM 100435.</title>
        <authorList>
            <person name="Gao J."/>
            <person name="Sun J."/>
        </authorList>
    </citation>
    <scope>NUCLEOTIDE SEQUENCE [LARGE SCALE GENOMIC DNA]</scope>
    <source>
        <strain evidence="6 7">DSM 100435</strain>
    </source>
</reference>
<keyword evidence="2" id="KW-0442">Lipid degradation</keyword>
<dbReference type="EMBL" id="RXOE01000002">
    <property type="protein sequence ID" value="RTQ34482.1"/>
    <property type="molecule type" value="Genomic_DNA"/>
</dbReference>
<dbReference type="AlphaFoldDB" id="A0A431TLD8"/>
<sequence length="357" mass="38295">MRTMSPASFFRQSLLLASGLLLSFQLMAAQAGWRQIRIPGVAPDDAPTVVALYYPTQAPARATAMGPFTVQAAIQAAPEDKVKGLILLSHGLGGTELGHSSLAEALARDGYLVAALRHPGDNWQDGSLLKKGAAAYFGERPRQASRVIDALLQDPLWKDRIARDDRGYRIGALGHSAGGYTVLALAGGQADLSRITTHCTSERAADPIFCGVNRGDASPSGAANAPAVPPASLLPSLRDPRVRAVVSMAPAGVPFTASSLAQVRVPTRIYEAEQDRFLVPRFHAEWVASNMPAAELRRIPNAWHFAFMDTPSMPIQTPDGNIADDPPGFDRQVFLARLGREIQDFFDKALSGEARPQ</sequence>
<evidence type="ECO:0000256" key="1">
    <source>
        <dbReference type="ARBA" id="ARBA00022801"/>
    </source>
</evidence>
<feature type="chain" id="PRO_5019035609" evidence="4">
    <location>
        <begin position="29"/>
        <end position="357"/>
    </location>
</feature>
<organism evidence="6 7">
    <name type="scientific">Variovorax gossypii</name>
    <dbReference type="NCBI Taxonomy" id="1679495"/>
    <lineage>
        <taxon>Bacteria</taxon>
        <taxon>Pseudomonadati</taxon>
        <taxon>Pseudomonadota</taxon>
        <taxon>Betaproteobacteria</taxon>
        <taxon>Burkholderiales</taxon>
        <taxon>Comamonadaceae</taxon>
        <taxon>Variovorax</taxon>
    </lineage>
</organism>
<evidence type="ECO:0000313" key="6">
    <source>
        <dbReference type="EMBL" id="RTQ34482.1"/>
    </source>
</evidence>
<dbReference type="SUPFAM" id="SSF53474">
    <property type="entry name" value="alpha/beta-Hydrolases"/>
    <property type="match status" value="1"/>
</dbReference>
<dbReference type="InterPro" id="IPR029058">
    <property type="entry name" value="AB_hydrolase_fold"/>
</dbReference>
<proteinExistence type="predicted"/>
<evidence type="ECO:0000313" key="7">
    <source>
        <dbReference type="Proteomes" id="UP000267418"/>
    </source>
</evidence>
<keyword evidence="3" id="KW-0443">Lipid metabolism</keyword>
<dbReference type="GO" id="GO:0003847">
    <property type="term" value="F:1-alkyl-2-acetylglycerophosphocholine esterase activity"/>
    <property type="evidence" value="ECO:0007669"/>
    <property type="project" value="TreeGrafter"/>
</dbReference>
<keyword evidence="1 6" id="KW-0378">Hydrolase</keyword>
<dbReference type="GO" id="GO:0016042">
    <property type="term" value="P:lipid catabolic process"/>
    <property type="evidence" value="ECO:0007669"/>
    <property type="project" value="UniProtKB-KW"/>
</dbReference>
<accession>A0A431TLD8</accession>
<dbReference type="Proteomes" id="UP000267418">
    <property type="component" value="Unassembled WGS sequence"/>
</dbReference>
<keyword evidence="4" id="KW-0732">Signal</keyword>
<dbReference type="InterPro" id="IPR000073">
    <property type="entry name" value="AB_hydrolase_1"/>
</dbReference>
<dbReference type="Pfam" id="PF12697">
    <property type="entry name" value="Abhydrolase_6"/>
    <property type="match status" value="1"/>
</dbReference>
<keyword evidence="7" id="KW-1185">Reference proteome</keyword>
<dbReference type="PANTHER" id="PTHR10272:SF13">
    <property type="entry name" value="POLY(ETHYLENE TEREPHTHALATE) HYDROLASE"/>
    <property type="match status" value="1"/>
</dbReference>
<dbReference type="InterPro" id="IPR016986">
    <property type="entry name" value="UCP031982_abhydr"/>
</dbReference>
<dbReference type="PIRSF" id="PIRSF031982">
    <property type="entry name" value="UCP031982_abhydr"/>
    <property type="match status" value="1"/>
</dbReference>
<feature type="domain" description="AB hydrolase-1" evidence="5">
    <location>
        <begin position="86"/>
        <end position="311"/>
    </location>
</feature>